<evidence type="ECO:0000256" key="7">
    <source>
        <dbReference type="ARBA" id="ARBA00023012"/>
    </source>
</evidence>
<evidence type="ECO:0000256" key="3">
    <source>
        <dbReference type="ARBA" id="ARBA00012438"/>
    </source>
</evidence>
<dbReference type="PANTHER" id="PTHR45453:SF1">
    <property type="entry name" value="PHOSPHATE REGULON SENSOR PROTEIN PHOR"/>
    <property type="match status" value="1"/>
</dbReference>
<dbReference type="SMART" id="SM00387">
    <property type="entry name" value="HATPase_c"/>
    <property type="match status" value="1"/>
</dbReference>
<evidence type="ECO:0000256" key="8">
    <source>
        <dbReference type="SAM" id="Phobius"/>
    </source>
</evidence>
<dbReference type="EMBL" id="VUNI01000005">
    <property type="protein sequence ID" value="MST74377.1"/>
    <property type="molecule type" value="Genomic_DNA"/>
</dbReference>
<comment type="subcellular location">
    <subcellularLocation>
        <location evidence="2">Membrane</location>
    </subcellularLocation>
</comment>
<keyword evidence="8" id="KW-1133">Transmembrane helix</keyword>
<dbReference type="GO" id="GO:0000155">
    <property type="term" value="F:phosphorelay sensor kinase activity"/>
    <property type="evidence" value="ECO:0007669"/>
    <property type="project" value="InterPro"/>
</dbReference>
<dbReference type="Gene3D" id="3.30.565.10">
    <property type="entry name" value="Histidine kinase-like ATPase, C-terminal domain"/>
    <property type="match status" value="1"/>
</dbReference>
<dbReference type="PRINTS" id="PR00344">
    <property type="entry name" value="BCTRLSENSOR"/>
</dbReference>
<dbReference type="CDD" id="cd00082">
    <property type="entry name" value="HisKA"/>
    <property type="match status" value="1"/>
</dbReference>
<dbReference type="InterPro" id="IPR004358">
    <property type="entry name" value="Sig_transdc_His_kin-like_C"/>
</dbReference>
<dbReference type="Gene3D" id="1.10.287.130">
    <property type="match status" value="1"/>
</dbReference>
<dbReference type="Pfam" id="PF00512">
    <property type="entry name" value="HisKA"/>
    <property type="match status" value="1"/>
</dbReference>
<dbReference type="SUPFAM" id="SSF47384">
    <property type="entry name" value="Homodimeric domain of signal transducing histidine kinase"/>
    <property type="match status" value="1"/>
</dbReference>
<dbReference type="InterPro" id="IPR036890">
    <property type="entry name" value="HATPase_C_sf"/>
</dbReference>
<proteinExistence type="predicted"/>
<dbReference type="InterPro" id="IPR005467">
    <property type="entry name" value="His_kinase_dom"/>
</dbReference>
<name>A0A6L5YQC0_9FIRM</name>
<evidence type="ECO:0000313" key="10">
    <source>
        <dbReference type="EMBL" id="MST74377.1"/>
    </source>
</evidence>
<protein>
    <recommendedName>
        <fullName evidence="3">histidine kinase</fullName>
        <ecNumber evidence="3">2.7.13.3</ecNumber>
    </recommendedName>
</protein>
<evidence type="ECO:0000259" key="9">
    <source>
        <dbReference type="PROSITE" id="PS50109"/>
    </source>
</evidence>
<dbReference type="Pfam" id="PF02518">
    <property type="entry name" value="HATPase_c"/>
    <property type="match status" value="1"/>
</dbReference>
<keyword evidence="5" id="KW-0808">Transferase</keyword>
<dbReference type="SUPFAM" id="SSF55874">
    <property type="entry name" value="ATPase domain of HSP90 chaperone/DNA topoisomerase II/histidine kinase"/>
    <property type="match status" value="1"/>
</dbReference>
<evidence type="ECO:0000256" key="5">
    <source>
        <dbReference type="ARBA" id="ARBA00022679"/>
    </source>
</evidence>
<dbReference type="InterPro" id="IPR036097">
    <property type="entry name" value="HisK_dim/P_sf"/>
</dbReference>
<evidence type="ECO:0000256" key="2">
    <source>
        <dbReference type="ARBA" id="ARBA00004370"/>
    </source>
</evidence>
<dbReference type="SMART" id="SM00388">
    <property type="entry name" value="HisKA"/>
    <property type="match status" value="1"/>
</dbReference>
<dbReference type="InterPro" id="IPR003594">
    <property type="entry name" value="HATPase_dom"/>
</dbReference>
<keyword evidence="11" id="KW-1185">Reference proteome</keyword>
<dbReference type="RefSeq" id="WP_154429340.1">
    <property type="nucleotide sequence ID" value="NZ_VUNI01000005.1"/>
</dbReference>
<keyword evidence="6 10" id="KW-0418">Kinase</keyword>
<feature type="domain" description="Histidine kinase" evidence="9">
    <location>
        <begin position="144"/>
        <end position="361"/>
    </location>
</feature>
<keyword evidence="4" id="KW-0597">Phosphoprotein</keyword>
<sequence length="361" mass="41782">MKAKTNLYHRWLLKYFFQMAISLGIIVIVYLIGYIVCKRRIWYPDDAWYCDLNWIDDHTFVVIFFLMLVCSVFFAVRMLKKIAFGVSEIGDAIVEIDSEKKDPIVLPTELAHIEQLMNQVRIQNAANIQSAREANQRKNDMIMYMAHDLKTPLTSVIGYLTLVSEEPDIPENARGKYIGIALKKAQRLEELINEFFDITRFNFTQMILEKSSVNLSVMLKQMVTEFEPIFREKNLNTTLEIEDGIEYLCDVDKMERVFDNLFKNIVNYSYPDTAIVICLHRCETDRIELITTNHGKTIPKEMIAHIFDQFFRMDSSRNSDTGGSGLGLAVTKEIISLHGGTIRCESENEQISFRITLPLNL</sequence>
<keyword evidence="7" id="KW-0902">Two-component regulatory system</keyword>
<evidence type="ECO:0000256" key="4">
    <source>
        <dbReference type="ARBA" id="ARBA00022553"/>
    </source>
</evidence>
<dbReference type="GO" id="GO:0016036">
    <property type="term" value="P:cellular response to phosphate starvation"/>
    <property type="evidence" value="ECO:0007669"/>
    <property type="project" value="TreeGrafter"/>
</dbReference>
<dbReference type="EC" id="2.7.13.3" evidence="3"/>
<dbReference type="InterPro" id="IPR003661">
    <property type="entry name" value="HisK_dim/P_dom"/>
</dbReference>
<dbReference type="InterPro" id="IPR050351">
    <property type="entry name" value="BphY/WalK/GraS-like"/>
</dbReference>
<evidence type="ECO:0000256" key="1">
    <source>
        <dbReference type="ARBA" id="ARBA00000085"/>
    </source>
</evidence>
<dbReference type="AlphaFoldDB" id="A0A6L5YQC0"/>
<gene>
    <name evidence="10" type="ORF">FYJ75_04915</name>
</gene>
<dbReference type="FunFam" id="3.30.565.10:FF:000006">
    <property type="entry name" value="Sensor histidine kinase WalK"/>
    <property type="match status" value="1"/>
</dbReference>
<evidence type="ECO:0000256" key="6">
    <source>
        <dbReference type="ARBA" id="ARBA00022777"/>
    </source>
</evidence>
<accession>A0A6L5YQC0</accession>
<keyword evidence="8" id="KW-0812">Transmembrane</keyword>
<dbReference type="PANTHER" id="PTHR45453">
    <property type="entry name" value="PHOSPHATE REGULON SENSOR PROTEIN PHOR"/>
    <property type="match status" value="1"/>
</dbReference>
<feature type="transmembrane region" description="Helical" evidence="8">
    <location>
        <begin position="12"/>
        <end position="36"/>
    </location>
</feature>
<dbReference type="GO" id="GO:0005886">
    <property type="term" value="C:plasma membrane"/>
    <property type="evidence" value="ECO:0007669"/>
    <property type="project" value="TreeGrafter"/>
</dbReference>
<organism evidence="10 11">
    <name type="scientific">Roseburia porci</name>
    <dbReference type="NCBI Taxonomy" id="2605790"/>
    <lineage>
        <taxon>Bacteria</taxon>
        <taxon>Bacillati</taxon>
        <taxon>Bacillota</taxon>
        <taxon>Clostridia</taxon>
        <taxon>Lachnospirales</taxon>
        <taxon>Lachnospiraceae</taxon>
        <taxon>Roseburia</taxon>
    </lineage>
</organism>
<comment type="caution">
    <text evidence="10">The sequence shown here is derived from an EMBL/GenBank/DDBJ whole genome shotgun (WGS) entry which is preliminary data.</text>
</comment>
<comment type="catalytic activity">
    <reaction evidence="1">
        <text>ATP + protein L-histidine = ADP + protein N-phospho-L-histidine.</text>
        <dbReference type="EC" id="2.7.13.3"/>
    </reaction>
</comment>
<feature type="transmembrane region" description="Helical" evidence="8">
    <location>
        <begin position="58"/>
        <end position="76"/>
    </location>
</feature>
<dbReference type="Proteomes" id="UP000474024">
    <property type="component" value="Unassembled WGS sequence"/>
</dbReference>
<dbReference type="PROSITE" id="PS50109">
    <property type="entry name" value="HIS_KIN"/>
    <property type="match status" value="1"/>
</dbReference>
<keyword evidence="8" id="KW-0472">Membrane</keyword>
<reference evidence="10 11" key="1">
    <citation type="submission" date="2019-08" db="EMBL/GenBank/DDBJ databases">
        <title>In-depth cultivation of the pig gut microbiome towards novel bacterial diversity and tailored functional studies.</title>
        <authorList>
            <person name="Wylensek D."/>
            <person name="Hitch T.C.A."/>
            <person name="Clavel T."/>
        </authorList>
    </citation>
    <scope>NUCLEOTIDE SEQUENCE [LARGE SCALE GENOMIC DNA]</scope>
    <source>
        <strain evidence="10 11">MUC/MUC-530-WT-4D</strain>
    </source>
</reference>
<dbReference type="GO" id="GO:0004721">
    <property type="term" value="F:phosphoprotein phosphatase activity"/>
    <property type="evidence" value="ECO:0007669"/>
    <property type="project" value="TreeGrafter"/>
</dbReference>
<evidence type="ECO:0000313" key="11">
    <source>
        <dbReference type="Proteomes" id="UP000474024"/>
    </source>
</evidence>